<keyword evidence="8" id="KW-1185">Reference proteome</keyword>
<protein>
    <recommendedName>
        <fullName evidence="2">histidine kinase</fullName>
        <ecNumber evidence="2">2.7.13.3</ecNumber>
    </recommendedName>
</protein>
<sequence length="448" mass="50029">MPSSRGRGLRVRRRWMAAPKPPGTRDIVTVAFDESRLTERNAALSVLLRLSNVLAGATDLGELLHEALEVVCGHFQLDTARLYLLDSETNTLVLKASRGLDPAGLEIVRMDEGFSGRSARNRCLIAQNVSDLTDRERAALLSSKGLKVVVCVPMIVLDRVEGVMNLSSRGFFELDSEKIDLLMVMGHQIGAAVANARIMRELSAKLDKVREQRETIKFFAYSVSHDLKSPAVGLYGLTKRLKTRYGESLDETGRLYCDQILKAAERIVTLVEQINTYITAREVPRPMRKVCLKSVLSGLRDEFSIRIRERGVRWVEPQVLPEVVGDEMLLTRAVQNLIDNALKHGGEELREIRFEWREDERSYILAISDDGAGIREDQRARLFQPFHRGAAKGVEGTGLGLAILKEVAKRHGGEVWVESEPGRGTTFFFSISKQLDAACRETGTEGSR</sequence>
<evidence type="ECO:0000313" key="7">
    <source>
        <dbReference type="EMBL" id="QCQ21507.1"/>
    </source>
</evidence>
<dbReference type="PANTHER" id="PTHR42878">
    <property type="entry name" value="TWO-COMPONENT HISTIDINE KINASE"/>
    <property type="match status" value="1"/>
</dbReference>
<dbReference type="InterPro" id="IPR004358">
    <property type="entry name" value="Sig_transdc_His_kin-like_C"/>
</dbReference>
<dbReference type="SMART" id="SM00387">
    <property type="entry name" value="HATPase_c"/>
    <property type="match status" value="1"/>
</dbReference>
<keyword evidence="5" id="KW-0418">Kinase</keyword>
<dbReference type="SUPFAM" id="SSF55874">
    <property type="entry name" value="ATPase domain of HSP90 chaperone/DNA topoisomerase II/histidine kinase"/>
    <property type="match status" value="1"/>
</dbReference>
<dbReference type="Gene3D" id="1.10.287.130">
    <property type="match status" value="1"/>
</dbReference>
<keyword evidence="3" id="KW-0597">Phosphoprotein</keyword>
<dbReference type="EMBL" id="CP040098">
    <property type="protein sequence ID" value="QCQ21507.1"/>
    <property type="molecule type" value="Genomic_DNA"/>
</dbReference>
<dbReference type="Gene3D" id="3.30.450.40">
    <property type="match status" value="1"/>
</dbReference>
<dbReference type="InterPro" id="IPR003661">
    <property type="entry name" value="HisK_dim/P_dom"/>
</dbReference>
<reference evidence="7 8" key="1">
    <citation type="submission" date="2019-05" db="EMBL/GenBank/DDBJ databases">
        <title>The Complete Genome Sequence of the n-alkane-degrading Desulfoglaeba alkanexedens ALDC reveals multiple alkylsuccinate synthase gene clusters.</title>
        <authorList>
            <person name="Callaghan A.V."/>
            <person name="Davidova I.A."/>
            <person name="Duncan K.E."/>
            <person name="Morris B."/>
            <person name="McInerney M.J."/>
        </authorList>
    </citation>
    <scope>NUCLEOTIDE SEQUENCE [LARGE SCALE GENOMIC DNA]</scope>
    <source>
        <strain evidence="7 8">ALDC</strain>
    </source>
</reference>
<dbReference type="Gene3D" id="3.30.565.10">
    <property type="entry name" value="Histidine kinase-like ATPase, C-terminal domain"/>
    <property type="match status" value="1"/>
</dbReference>
<dbReference type="SUPFAM" id="SSF55781">
    <property type="entry name" value="GAF domain-like"/>
    <property type="match status" value="1"/>
</dbReference>
<evidence type="ECO:0000256" key="1">
    <source>
        <dbReference type="ARBA" id="ARBA00000085"/>
    </source>
</evidence>
<dbReference type="GO" id="GO:0000156">
    <property type="term" value="F:phosphorelay response regulator activity"/>
    <property type="evidence" value="ECO:0007669"/>
    <property type="project" value="TreeGrafter"/>
</dbReference>
<dbReference type="InterPro" id="IPR036097">
    <property type="entry name" value="HisK_dim/P_sf"/>
</dbReference>
<dbReference type="Pfam" id="PF13185">
    <property type="entry name" value="GAF_2"/>
    <property type="match status" value="1"/>
</dbReference>
<dbReference type="InterPro" id="IPR003018">
    <property type="entry name" value="GAF"/>
</dbReference>
<organism evidence="7 8">
    <name type="scientific">Desulfoglaeba alkanexedens ALDC</name>
    <dbReference type="NCBI Taxonomy" id="980445"/>
    <lineage>
        <taxon>Bacteria</taxon>
        <taxon>Pseudomonadati</taxon>
        <taxon>Thermodesulfobacteriota</taxon>
        <taxon>Syntrophobacteria</taxon>
        <taxon>Syntrophobacterales</taxon>
        <taxon>Syntrophobacteraceae</taxon>
        <taxon>Desulfoglaeba</taxon>
    </lineage>
</organism>
<evidence type="ECO:0000259" key="6">
    <source>
        <dbReference type="PROSITE" id="PS50109"/>
    </source>
</evidence>
<dbReference type="GO" id="GO:0030295">
    <property type="term" value="F:protein kinase activator activity"/>
    <property type="evidence" value="ECO:0007669"/>
    <property type="project" value="TreeGrafter"/>
</dbReference>
<dbReference type="InterPro" id="IPR036890">
    <property type="entry name" value="HATPase_C_sf"/>
</dbReference>
<dbReference type="InterPro" id="IPR050351">
    <property type="entry name" value="BphY/WalK/GraS-like"/>
</dbReference>
<proteinExistence type="predicted"/>
<dbReference type="SMART" id="SM00065">
    <property type="entry name" value="GAF"/>
    <property type="match status" value="1"/>
</dbReference>
<gene>
    <name evidence="7" type="ORF">FDQ92_04545</name>
</gene>
<dbReference type="Pfam" id="PF02518">
    <property type="entry name" value="HATPase_c"/>
    <property type="match status" value="1"/>
</dbReference>
<dbReference type="GO" id="GO:0000155">
    <property type="term" value="F:phosphorelay sensor kinase activity"/>
    <property type="evidence" value="ECO:0007669"/>
    <property type="project" value="InterPro"/>
</dbReference>
<keyword evidence="4" id="KW-0808">Transferase</keyword>
<dbReference type="CDD" id="cd00075">
    <property type="entry name" value="HATPase"/>
    <property type="match status" value="1"/>
</dbReference>
<comment type="catalytic activity">
    <reaction evidence="1">
        <text>ATP + protein L-histidine = ADP + protein N-phospho-L-histidine.</text>
        <dbReference type="EC" id="2.7.13.3"/>
    </reaction>
</comment>
<reference evidence="7 8" key="2">
    <citation type="submission" date="2019-05" db="EMBL/GenBank/DDBJ databases">
        <authorList>
            <person name="Suflita J.M."/>
            <person name="Marks C.R."/>
        </authorList>
    </citation>
    <scope>NUCLEOTIDE SEQUENCE [LARGE SCALE GENOMIC DNA]</scope>
    <source>
        <strain evidence="7 8">ALDC</strain>
    </source>
</reference>
<name>A0A4P8L0Y6_9BACT</name>
<feature type="domain" description="Histidine kinase" evidence="6">
    <location>
        <begin position="222"/>
        <end position="435"/>
    </location>
</feature>
<dbReference type="SUPFAM" id="SSF47384">
    <property type="entry name" value="Homodimeric domain of signal transducing histidine kinase"/>
    <property type="match status" value="1"/>
</dbReference>
<dbReference type="PROSITE" id="PS50109">
    <property type="entry name" value="HIS_KIN"/>
    <property type="match status" value="1"/>
</dbReference>
<dbReference type="AlphaFoldDB" id="A0A4P8L0Y6"/>
<dbReference type="InterPro" id="IPR003594">
    <property type="entry name" value="HATPase_dom"/>
</dbReference>
<evidence type="ECO:0000256" key="5">
    <source>
        <dbReference type="ARBA" id="ARBA00022777"/>
    </source>
</evidence>
<dbReference type="PANTHER" id="PTHR42878:SF15">
    <property type="entry name" value="BACTERIOPHYTOCHROME"/>
    <property type="match status" value="1"/>
</dbReference>
<accession>A0A4P8L0Y6</accession>
<dbReference type="InterPro" id="IPR005467">
    <property type="entry name" value="His_kinase_dom"/>
</dbReference>
<dbReference type="PRINTS" id="PR00344">
    <property type="entry name" value="BCTRLSENSOR"/>
</dbReference>
<dbReference type="EC" id="2.7.13.3" evidence="2"/>
<evidence type="ECO:0000313" key="8">
    <source>
        <dbReference type="Proteomes" id="UP000298602"/>
    </source>
</evidence>
<dbReference type="InterPro" id="IPR029016">
    <property type="entry name" value="GAF-like_dom_sf"/>
</dbReference>
<dbReference type="OrthoDB" id="5524356at2"/>
<evidence type="ECO:0000256" key="3">
    <source>
        <dbReference type="ARBA" id="ARBA00022553"/>
    </source>
</evidence>
<dbReference type="GO" id="GO:0007234">
    <property type="term" value="P:osmosensory signaling via phosphorelay pathway"/>
    <property type="evidence" value="ECO:0007669"/>
    <property type="project" value="TreeGrafter"/>
</dbReference>
<evidence type="ECO:0000256" key="2">
    <source>
        <dbReference type="ARBA" id="ARBA00012438"/>
    </source>
</evidence>
<dbReference type="Proteomes" id="UP000298602">
    <property type="component" value="Chromosome"/>
</dbReference>
<evidence type="ECO:0000256" key="4">
    <source>
        <dbReference type="ARBA" id="ARBA00022679"/>
    </source>
</evidence>
<dbReference type="CDD" id="cd00082">
    <property type="entry name" value="HisKA"/>
    <property type="match status" value="1"/>
</dbReference>
<dbReference type="KEGG" id="dax:FDQ92_04545"/>